<feature type="compositionally biased region" description="Basic and acidic residues" evidence="1">
    <location>
        <begin position="63"/>
        <end position="91"/>
    </location>
</feature>
<evidence type="ECO:0000313" key="2">
    <source>
        <dbReference type="EMBL" id="CAI2362818.1"/>
    </source>
</evidence>
<feature type="region of interest" description="Disordered" evidence="1">
    <location>
        <begin position="441"/>
        <end position="461"/>
    </location>
</feature>
<feature type="compositionally biased region" description="Polar residues" evidence="1">
    <location>
        <begin position="228"/>
        <end position="238"/>
    </location>
</feature>
<name>A0AAD1X4K6_EUPCR</name>
<comment type="caution">
    <text evidence="2">The sequence shown here is derived from an EMBL/GenBank/DDBJ whole genome shotgun (WGS) entry which is preliminary data.</text>
</comment>
<feature type="compositionally biased region" description="Basic and acidic residues" evidence="1">
    <location>
        <begin position="194"/>
        <end position="227"/>
    </location>
</feature>
<feature type="region of interest" description="Disordered" evidence="1">
    <location>
        <begin position="173"/>
        <end position="238"/>
    </location>
</feature>
<dbReference type="Proteomes" id="UP001295684">
    <property type="component" value="Unassembled WGS sequence"/>
</dbReference>
<accession>A0AAD1X4K6</accession>
<keyword evidence="3" id="KW-1185">Reference proteome</keyword>
<feature type="compositionally biased region" description="Basic and acidic residues" evidence="1">
    <location>
        <begin position="447"/>
        <end position="457"/>
    </location>
</feature>
<evidence type="ECO:0000313" key="3">
    <source>
        <dbReference type="Proteomes" id="UP001295684"/>
    </source>
</evidence>
<feature type="compositionally biased region" description="Basic and acidic residues" evidence="1">
    <location>
        <begin position="175"/>
        <end position="186"/>
    </location>
</feature>
<feature type="region of interest" description="Disordered" evidence="1">
    <location>
        <begin position="352"/>
        <end position="396"/>
    </location>
</feature>
<reference evidence="2" key="1">
    <citation type="submission" date="2023-07" db="EMBL/GenBank/DDBJ databases">
        <authorList>
            <consortium name="AG Swart"/>
            <person name="Singh M."/>
            <person name="Singh A."/>
            <person name="Seah K."/>
            <person name="Emmerich C."/>
        </authorList>
    </citation>
    <scope>NUCLEOTIDE SEQUENCE</scope>
    <source>
        <strain evidence="2">DP1</strain>
    </source>
</reference>
<proteinExistence type="predicted"/>
<gene>
    <name evidence="2" type="ORF">ECRASSUSDP1_LOCUS4146</name>
</gene>
<protein>
    <submittedName>
        <fullName evidence="2">Uncharacterized protein</fullName>
    </submittedName>
</protein>
<dbReference type="AlphaFoldDB" id="A0AAD1X4K6"/>
<feature type="compositionally biased region" description="Polar residues" evidence="1">
    <location>
        <begin position="53"/>
        <end position="62"/>
    </location>
</feature>
<evidence type="ECO:0000256" key="1">
    <source>
        <dbReference type="SAM" id="MobiDB-lite"/>
    </source>
</evidence>
<feature type="region of interest" description="Disordered" evidence="1">
    <location>
        <begin position="53"/>
        <end position="94"/>
    </location>
</feature>
<dbReference type="EMBL" id="CAMPGE010003974">
    <property type="protein sequence ID" value="CAI2362818.1"/>
    <property type="molecule type" value="Genomic_DNA"/>
</dbReference>
<feature type="compositionally biased region" description="Basic and acidic residues" evidence="1">
    <location>
        <begin position="363"/>
        <end position="372"/>
    </location>
</feature>
<organism evidence="2 3">
    <name type="scientific">Euplotes crassus</name>
    <dbReference type="NCBI Taxonomy" id="5936"/>
    <lineage>
        <taxon>Eukaryota</taxon>
        <taxon>Sar</taxon>
        <taxon>Alveolata</taxon>
        <taxon>Ciliophora</taxon>
        <taxon>Intramacronucleata</taxon>
        <taxon>Spirotrichea</taxon>
        <taxon>Hypotrichia</taxon>
        <taxon>Euplotida</taxon>
        <taxon>Euplotidae</taxon>
        <taxon>Moneuplotes</taxon>
    </lineage>
</organism>
<feature type="region of interest" description="Disordered" evidence="1">
    <location>
        <begin position="262"/>
        <end position="281"/>
    </location>
</feature>
<sequence length="850" mass="98246">MNKKQLAPNQDLGYDNALQKITINSKAIVNHHTIKNKNSSGSRVHFINLNSNARTGDTFSDNHNSESKTQKSILEKTPENTFKSPEKDNSFRKSLQFSEKKRNSLEKNEVMIAKLDGKSLVREGKVCNKKTNPSLKVFEMNPKNLLNSHQEPVRKDYQIHSISKRYKMSIQKYSKPKESGFKNRDIFKHKRRSLHDLSPDKLQNRFDKQKDDSMHGSKRNSDLDIIKSKTNNRSSVRTLSMPAEKAEGNKCILNLFLNKEGTKRQKTTRPSTNIFKGRSPSVKKQEIIQPKYEYVPSLSKRISSQDYYQMEEENLEMLDKGLKSSNGVTSYFGIDVNSLGVRPGTQITIRPKENMRKSKKISKQKDEGKRQSDSPTNNRIHNQPGIPGSNQVIDSSNNDLFLTSRRLEPNDMRIQTIKLRNNSPNRTSKTLLLRINNSDLNNKNKKKNEVDENKGEFPEDPTYAFNENEFAKATIEYSKDNGGPKNNDLDKDSDQKYSYEETKVLNSIQNNFEKKMGGFLTKPDESRVIKNSFMSREDSEQQEPDIFQESGDLGNNRKVQIREDSLNINISGQTGRKSDIHKIKQYIAESKEKAGLSNVKTKNLTKRIKKNLGPKLTKKLLYNEEYVQILKSRAVIRKHTRIHTDKGTVQKKVNFKTPDFYSNKKFPGRTLKSQTRPGTQVFQRRDLNIYGSNTNRVLNFKNNNLVKTSKECFSNRLMQKYFTSVMNSRRATGVELYNDLFPDKFESINPTKSSNFQLTTENNQKFYKRGVRKNIEFNQDLDFQRDDSSEKDIPRLEIKTKEEPEMPLKVVGKVIDRKYSPTTGKSAHFCRATAKWKQELDKFIPKKNEL</sequence>